<evidence type="ECO:0000313" key="3">
    <source>
        <dbReference type="EMBL" id="KAL2851535.1"/>
    </source>
</evidence>
<evidence type="ECO:0000256" key="1">
    <source>
        <dbReference type="SAM" id="MobiDB-lite"/>
    </source>
</evidence>
<sequence length="830" mass="91928">MDPDGSTQARKKKQLAAGQDCRSTVTTGPASKDNGVVSDEQEGSVRVESFASGAPSPLSRVIKETVEVPPPSREHIHWHTLRGLLYLLRFGSAKSPDRDPAVLRKLDRAQKCVLALLEEWWTERPHDSAMPQIKQCLFDLAFASASSTETVDSHLAALDKLAAEEDALFLLEAAKRNRERLVSSCSKKHIPEPSMIDVSRDVMAVVESIAGFDAYHKNLIQLYLHDLNSFTISSDLSEVRNTAVVGATYERMAYHSLIQASSRIADSKHRSRFLDPGEQPRLKDYSQCIPSIINSCHWLGCEEDSDHLPRYLWNVKLKRTVDTAELLDKNILYAIVSHTWGRWREGSAMEDVQGVPWRVPKISLYDVTQLPQIIEQVGFAEPYVWMDLLCIPQDMSVPWQQSACKSELPRQVTIFRNASTAVIWLNDVDSWSNMDKAVSWLGLRFLSDFEGQPSKYGGLCDIDKAFAAANLSSFNACDIATEPVNESAEDVIAVPAAWFSSLWTLQEIMIRPDMILLDRHWRPLVVGDKLAVTLDNLLRITGEYSGVDDVPEGIAMLRGMFEDQHMFLLLGANRLTPLVCGLVRTSTSPRAPAIMSAMGATNWFKGRTLEQFQSTEEANALVLSCYPLDFVNEVRSLSGAAFFTCWNYVATMVKHSSTGTEAAQGYPLKGTMLPFMSVPESAGSLLPEPISLEGLPDHPSVGSWTVHSDGSVSLPTVAILASNSIKLQRSCNLKCEVIGNDPMNTTSTYAAFNNALLADWVHKFDGQAHAICTMLSPTRIAGIFLHRFNGTGSFVKAGTFAIGYPFEEPLCIAWTDPESIAVIDVNWHVL</sequence>
<reference evidence="3 4" key="1">
    <citation type="submission" date="2024-07" db="EMBL/GenBank/DDBJ databases">
        <title>Section-level genome sequencing and comparative genomics of Aspergillus sections Usti and Cavernicolus.</title>
        <authorList>
            <consortium name="Lawrence Berkeley National Laboratory"/>
            <person name="Nybo J.L."/>
            <person name="Vesth T.C."/>
            <person name="Theobald S."/>
            <person name="Frisvad J.C."/>
            <person name="Larsen T.O."/>
            <person name="Kjaerboelling I."/>
            <person name="Rothschild-Mancinelli K."/>
            <person name="Lyhne E.K."/>
            <person name="Kogle M.E."/>
            <person name="Barry K."/>
            <person name="Clum A."/>
            <person name="Na H."/>
            <person name="Ledsgaard L."/>
            <person name="Lin J."/>
            <person name="Lipzen A."/>
            <person name="Kuo A."/>
            <person name="Riley R."/>
            <person name="Mondo S."/>
            <person name="Labutti K."/>
            <person name="Haridas S."/>
            <person name="Pangalinan J."/>
            <person name="Salamov A.A."/>
            <person name="Simmons B.A."/>
            <person name="Magnuson J.K."/>
            <person name="Chen J."/>
            <person name="Drula E."/>
            <person name="Henrissat B."/>
            <person name="Wiebenga A."/>
            <person name="Lubbers R.J."/>
            <person name="Gomes A.C."/>
            <person name="Makela M.R."/>
            <person name="Stajich J."/>
            <person name="Grigoriev I.V."/>
            <person name="Mortensen U.H."/>
            <person name="De Vries R.P."/>
            <person name="Baker S.E."/>
            <person name="Andersen M.R."/>
        </authorList>
    </citation>
    <scope>NUCLEOTIDE SEQUENCE [LARGE SCALE GENOMIC DNA]</scope>
    <source>
        <strain evidence="3 4">CBS 123904</strain>
    </source>
</reference>
<gene>
    <name evidence="3" type="ORF">BJY01DRAFT_245045</name>
</gene>
<evidence type="ECO:0000259" key="2">
    <source>
        <dbReference type="Pfam" id="PF06985"/>
    </source>
</evidence>
<name>A0ABR4KGZ2_9EURO</name>
<dbReference type="Pfam" id="PF06985">
    <property type="entry name" value="HET"/>
    <property type="match status" value="1"/>
</dbReference>
<keyword evidence="4" id="KW-1185">Reference proteome</keyword>
<organism evidence="3 4">
    <name type="scientific">Aspergillus pseudoustus</name>
    <dbReference type="NCBI Taxonomy" id="1810923"/>
    <lineage>
        <taxon>Eukaryota</taxon>
        <taxon>Fungi</taxon>
        <taxon>Dikarya</taxon>
        <taxon>Ascomycota</taxon>
        <taxon>Pezizomycotina</taxon>
        <taxon>Eurotiomycetes</taxon>
        <taxon>Eurotiomycetidae</taxon>
        <taxon>Eurotiales</taxon>
        <taxon>Aspergillaceae</taxon>
        <taxon>Aspergillus</taxon>
        <taxon>Aspergillus subgen. Nidulantes</taxon>
    </lineage>
</organism>
<feature type="region of interest" description="Disordered" evidence="1">
    <location>
        <begin position="1"/>
        <end position="52"/>
    </location>
</feature>
<dbReference type="InterPro" id="IPR010730">
    <property type="entry name" value="HET"/>
</dbReference>
<protein>
    <recommendedName>
        <fullName evidence="2">Heterokaryon incompatibility domain-containing protein</fullName>
    </recommendedName>
</protein>
<feature type="domain" description="Heterokaryon incompatibility" evidence="2">
    <location>
        <begin position="333"/>
        <end position="507"/>
    </location>
</feature>
<comment type="caution">
    <text evidence="3">The sequence shown here is derived from an EMBL/GenBank/DDBJ whole genome shotgun (WGS) entry which is preliminary data.</text>
</comment>
<accession>A0ABR4KGZ2</accession>
<dbReference type="Proteomes" id="UP001610446">
    <property type="component" value="Unassembled WGS sequence"/>
</dbReference>
<evidence type="ECO:0000313" key="4">
    <source>
        <dbReference type="Proteomes" id="UP001610446"/>
    </source>
</evidence>
<dbReference type="EMBL" id="JBFXLU010000030">
    <property type="protein sequence ID" value="KAL2851535.1"/>
    <property type="molecule type" value="Genomic_DNA"/>
</dbReference>
<proteinExistence type="predicted"/>